<evidence type="ECO:0008006" key="8">
    <source>
        <dbReference type="Google" id="ProtNLM"/>
    </source>
</evidence>
<dbReference type="InterPro" id="IPR010998">
    <property type="entry name" value="Integrase_recombinase_N"/>
</dbReference>
<comment type="caution">
    <text evidence="6">The sequence shown here is derived from an EMBL/GenBank/DDBJ whole genome shotgun (WGS) entry which is preliminary data.</text>
</comment>
<dbReference type="InterPro" id="IPR044068">
    <property type="entry name" value="CB"/>
</dbReference>
<accession>A0ABV4BXX8</accession>
<organism evidence="6 7">
    <name type="scientific">Mycobacterium servetii</name>
    <dbReference type="NCBI Taxonomy" id="3237418"/>
    <lineage>
        <taxon>Bacteria</taxon>
        <taxon>Bacillati</taxon>
        <taxon>Actinomycetota</taxon>
        <taxon>Actinomycetes</taxon>
        <taxon>Mycobacteriales</taxon>
        <taxon>Mycobacteriaceae</taxon>
        <taxon>Mycobacterium</taxon>
    </lineage>
</organism>
<dbReference type="PROSITE" id="PS51900">
    <property type="entry name" value="CB"/>
    <property type="match status" value="1"/>
</dbReference>
<dbReference type="Gene3D" id="1.10.443.10">
    <property type="entry name" value="Intergrase catalytic core"/>
    <property type="match status" value="1"/>
</dbReference>
<sequence length="280" mass="30416">MSLPSGQRYWTVLDEDLQVVDVADAYLRHLRFGHDAAESTTKAYAHSIALFLRWCARSGRSWQAGVEGFALFMTWLAHARSSVDDAASVVVAGPGAAAVRGPSRINGVLTAVRGMVVHAVATGHGAAGLVSMLYEVADDRDLPAEARGEDGRMAWRMRARHRLREPETTIDRASDEQIVALLRACRSARDRLIVLLMARGGLRRGEVCGLRRSDVHLLVDSRRLGCDVERASACGAPRRQPEPGLGQVAAGAGGAAGFPCGATVRRLRVRTHACHRRRRQ</sequence>
<dbReference type="SUPFAM" id="SSF56349">
    <property type="entry name" value="DNA breaking-rejoining enzymes"/>
    <property type="match status" value="1"/>
</dbReference>
<feature type="domain" description="Core-binding (CB)" evidence="5">
    <location>
        <begin position="17"/>
        <end position="120"/>
    </location>
</feature>
<keyword evidence="7" id="KW-1185">Reference proteome</keyword>
<evidence type="ECO:0000259" key="5">
    <source>
        <dbReference type="PROSITE" id="PS51900"/>
    </source>
</evidence>
<dbReference type="RefSeq" id="WP_369736904.1">
    <property type="nucleotide sequence ID" value="NZ_JBGEDP010000001.1"/>
</dbReference>
<keyword evidence="1 3" id="KW-0238">DNA-binding</keyword>
<dbReference type="PROSITE" id="PS51898">
    <property type="entry name" value="TYR_RECOMBINASE"/>
    <property type="match status" value="1"/>
</dbReference>
<dbReference type="Proteomes" id="UP001564760">
    <property type="component" value="Unassembled WGS sequence"/>
</dbReference>
<dbReference type="InterPro" id="IPR002104">
    <property type="entry name" value="Integrase_catalytic"/>
</dbReference>
<evidence type="ECO:0000256" key="1">
    <source>
        <dbReference type="ARBA" id="ARBA00023125"/>
    </source>
</evidence>
<keyword evidence="2" id="KW-0233">DNA recombination</keyword>
<protein>
    <recommendedName>
        <fullName evidence="8">Integrase</fullName>
    </recommendedName>
</protein>
<evidence type="ECO:0000313" key="7">
    <source>
        <dbReference type="Proteomes" id="UP001564760"/>
    </source>
</evidence>
<dbReference type="EMBL" id="JBGEDP010000001">
    <property type="protein sequence ID" value="MEY8014397.1"/>
    <property type="molecule type" value="Genomic_DNA"/>
</dbReference>
<reference evidence="6 7" key="1">
    <citation type="submission" date="2024-08" db="EMBL/GenBank/DDBJ databases">
        <title>Mycobacterium servetensis sp. nov., a novel rapid-growing mycobacterial species recovered from a human patient in Zaragoza, Spain.</title>
        <authorList>
            <person name="Tristancho-Baro A.I."/>
            <person name="Buenestado-Serrano S."/>
            <person name="Garcia De Viedma D."/>
            <person name="Milagro-Beamonte A."/>
            <person name="Burillo N."/>
            <person name="Sanz S."/>
            <person name="Lopez-Calleja A.I."/>
            <person name="Penas-Utrilla D."/>
            <person name="Guardingo M."/>
            <person name="Garcia M.J."/>
            <person name="Vinuelas-Bayon J."/>
        </authorList>
    </citation>
    <scope>NUCLEOTIDE SEQUENCE [LARGE SCALE GENOMIC DNA]</scope>
    <source>
        <strain evidence="7">HUMS_12744610</strain>
    </source>
</reference>
<dbReference type="InterPro" id="IPR013762">
    <property type="entry name" value="Integrase-like_cat_sf"/>
</dbReference>
<evidence type="ECO:0000256" key="3">
    <source>
        <dbReference type="PROSITE-ProRule" id="PRU01248"/>
    </source>
</evidence>
<dbReference type="Gene3D" id="1.10.150.130">
    <property type="match status" value="1"/>
</dbReference>
<gene>
    <name evidence="6" type="ORF">AB8998_04855</name>
</gene>
<dbReference type="InterPro" id="IPR011010">
    <property type="entry name" value="DNA_brk_join_enz"/>
</dbReference>
<feature type="domain" description="Tyr recombinase" evidence="4">
    <location>
        <begin position="168"/>
        <end position="280"/>
    </location>
</feature>
<evidence type="ECO:0000259" key="4">
    <source>
        <dbReference type="PROSITE" id="PS51898"/>
    </source>
</evidence>
<name>A0ABV4BXX8_9MYCO</name>
<evidence type="ECO:0000256" key="2">
    <source>
        <dbReference type="ARBA" id="ARBA00023172"/>
    </source>
</evidence>
<proteinExistence type="predicted"/>
<evidence type="ECO:0000313" key="6">
    <source>
        <dbReference type="EMBL" id="MEY8014397.1"/>
    </source>
</evidence>